<name>A0A7V0MZ93_UNCAE</name>
<accession>A0A7V0MZ93</accession>
<dbReference type="Proteomes" id="UP000885660">
    <property type="component" value="Unassembled WGS sequence"/>
</dbReference>
<proteinExistence type="predicted"/>
<evidence type="ECO:0000313" key="2">
    <source>
        <dbReference type="EMBL" id="HDN84784.1"/>
    </source>
</evidence>
<dbReference type="EMBL" id="DRBC01000199">
    <property type="protein sequence ID" value="HDN84784.1"/>
    <property type="molecule type" value="Genomic_DNA"/>
</dbReference>
<protein>
    <recommendedName>
        <fullName evidence="3">Protein BatD</fullName>
    </recommendedName>
</protein>
<comment type="caution">
    <text evidence="2">The sequence shown here is derived from an EMBL/GenBank/DDBJ whole genome shotgun (WGS) entry which is preliminary data.</text>
</comment>
<reference evidence="2" key="1">
    <citation type="journal article" date="2020" name="mSystems">
        <title>Genome- and Community-Level Interaction Insights into Carbon Utilization and Element Cycling Functions of Hydrothermarchaeota in Hydrothermal Sediment.</title>
        <authorList>
            <person name="Zhou Z."/>
            <person name="Liu Y."/>
            <person name="Xu W."/>
            <person name="Pan J."/>
            <person name="Luo Z.H."/>
            <person name="Li M."/>
        </authorList>
    </citation>
    <scope>NUCLEOTIDE SEQUENCE [LARGE SCALE GENOMIC DNA]</scope>
    <source>
        <strain evidence="2">HyVt-219</strain>
    </source>
</reference>
<organism evidence="2">
    <name type="scientific">Aerophobetes bacterium</name>
    <dbReference type="NCBI Taxonomy" id="2030807"/>
    <lineage>
        <taxon>Bacteria</taxon>
        <taxon>Candidatus Aerophobota</taxon>
    </lineage>
</organism>
<dbReference type="InterPro" id="IPR025738">
    <property type="entry name" value="BatD"/>
</dbReference>
<sequence length="154" mass="17457">MKRFIPVAVAVLVVTAGFGSFDKKKKVEVKVSVDKKQVKVGEEFKYQIEVKGRFRMTPEVIFPNLENFRVISQQRVFNIQMGKKGIISDSKNIFVLIPLQEGEFEIKGIKLRFGFREYNVPAVKITVKGVKQIPHPSAPEEKPQRIPSGGGVWI</sequence>
<evidence type="ECO:0000256" key="1">
    <source>
        <dbReference type="SAM" id="MobiDB-lite"/>
    </source>
</evidence>
<gene>
    <name evidence="2" type="ORF">ENG47_03395</name>
</gene>
<dbReference type="AlphaFoldDB" id="A0A7V0MZ93"/>
<evidence type="ECO:0008006" key="3">
    <source>
        <dbReference type="Google" id="ProtNLM"/>
    </source>
</evidence>
<dbReference type="Pfam" id="PF13584">
    <property type="entry name" value="BatD"/>
    <property type="match status" value="1"/>
</dbReference>
<feature type="region of interest" description="Disordered" evidence="1">
    <location>
        <begin position="134"/>
        <end position="154"/>
    </location>
</feature>